<gene>
    <name evidence="2" type="ORF">SAMN04488587_2011</name>
</gene>
<evidence type="ECO:0000259" key="1">
    <source>
        <dbReference type="PROSITE" id="PS50965"/>
    </source>
</evidence>
<evidence type="ECO:0000313" key="2">
    <source>
        <dbReference type="EMBL" id="SET02510.1"/>
    </source>
</evidence>
<dbReference type="InterPro" id="IPR027417">
    <property type="entry name" value="P-loop_NTPase"/>
</dbReference>
<dbReference type="RefSeq" id="WP_091690460.1">
    <property type="nucleotide sequence ID" value="NZ_CAAGSJ010000007.1"/>
</dbReference>
<dbReference type="STRING" id="1353158.SAMN04488587_2011"/>
<dbReference type="EMBL" id="FOHQ01000006">
    <property type="protein sequence ID" value="SET02510.1"/>
    <property type="molecule type" value="Genomic_DNA"/>
</dbReference>
<protein>
    <submittedName>
        <fullName evidence="2">Nuclease-related domain-containing protein</fullName>
    </submittedName>
</protein>
<evidence type="ECO:0000313" key="3">
    <source>
        <dbReference type="Proteomes" id="UP000243338"/>
    </source>
</evidence>
<keyword evidence="3" id="KW-1185">Reference proteome</keyword>
<dbReference type="AlphaFoldDB" id="A0A1I0B8N8"/>
<dbReference type="Pfam" id="PF10923">
    <property type="entry name" value="BrxC_BrxD"/>
    <property type="match status" value="1"/>
</dbReference>
<dbReference type="Proteomes" id="UP000243338">
    <property type="component" value="Unassembled WGS sequence"/>
</dbReference>
<proteinExistence type="predicted"/>
<dbReference type="SUPFAM" id="SSF52540">
    <property type="entry name" value="P-loop containing nucleoside triphosphate hydrolases"/>
    <property type="match status" value="1"/>
</dbReference>
<feature type="domain" description="NERD" evidence="1">
    <location>
        <begin position="15"/>
        <end position="119"/>
    </location>
</feature>
<organism evidence="2 3">
    <name type="scientific">Methanococcoides vulcani</name>
    <dbReference type="NCBI Taxonomy" id="1353158"/>
    <lineage>
        <taxon>Archaea</taxon>
        <taxon>Methanobacteriati</taxon>
        <taxon>Methanobacteriota</taxon>
        <taxon>Stenosarchaea group</taxon>
        <taxon>Methanomicrobia</taxon>
        <taxon>Methanosarcinales</taxon>
        <taxon>Methanosarcinaceae</taxon>
        <taxon>Methanococcoides</taxon>
    </lineage>
</organism>
<dbReference type="InterPro" id="IPR021228">
    <property type="entry name" value="BrxD"/>
</dbReference>
<dbReference type="Pfam" id="PF08378">
    <property type="entry name" value="NERD"/>
    <property type="match status" value="1"/>
</dbReference>
<accession>A0A1I0B8N8</accession>
<dbReference type="InterPro" id="IPR011528">
    <property type="entry name" value="NERD"/>
</dbReference>
<dbReference type="PROSITE" id="PS50965">
    <property type="entry name" value="NERD"/>
    <property type="match status" value="1"/>
</dbReference>
<sequence length="639" mass="72605">MSVKLFYGKKTDFEHEYKQLKEIINIIQKEYEEDMYILTNVLVSNGEIDCILLTKKGPVILETKNYEGEIIGSENGDWIVKTPDEVNLNKNLFQQLKSHRTDLFSKLEKIREEHFPRIEEKDLWKINSWGYFKKGSCYPDGQINKDAVKWFDIVTAENLMKKLGSIYSGYTLFTTDMDEIVAGLNLSEWTEDISDKSEELNKEPVRQEALLDASRDVKTVEIIDLIDQMSENGTAPEDGCTLFGIGNDEYIQRIKEVYLEKRFRRKGSSEKFVVGPFGSGKSHFINQLTEVARGIGCVTSTVALTKDVDVTSNFSIYREVARQIRPPDKNAGKGIKNLMISCWKRIEEATLDQCHQSEEQASNLLRYWVDGLEQSDFELDMFGRVAFQAFDAYLKQDNDKFDNACRWMGGEIDNKAIAKQLNVPPMTKKDLNLTASQINLSLYKLITKAGFSGTVVAFDEAEQGFDIGKTKKSQLFSLLQSDINSVNKLKGGSVLVLYAITPNILEEMMNFPALQQRVQDPGKNMSFENGYTRVTTINIRRPENMSKDEIINELKAMGNKLVDLFYSSVGSEINVPKDDVFKNIGTLAVRCVEDDISISDRRQMIKATCNLLMNLYDTGILKIPEITDIPISSGFDDEV</sequence>
<name>A0A1I0B8N8_9EURY</name>
<dbReference type="OrthoDB" id="117727at2157"/>
<reference evidence="3" key="1">
    <citation type="submission" date="2016-10" db="EMBL/GenBank/DDBJ databases">
        <authorList>
            <person name="Varghese N."/>
            <person name="Submissions S."/>
        </authorList>
    </citation>
    <scope>NUCLEOTIDE SEQUENCE [LARGE SCALE GENOMIC DNA]</scope>
    <source>
        <strain evidence="3">SLH 33</strain>
    </source>
</reference>